<dbReference type="OrthoDB" id="9799225at2"/>
<evidence type="ECO:0000256" key="5">
    <source>
        <dbReference type="ARBA" id="ARBA00023136"/>
    </source>
</evidence>
<evidence type="ECO:0000313" key="8">
    <source>
        <dbReference type="Proteomes" id="UP000244092"/>
    </source>
</evidence>
<feature type="transmembrane region" description="Helical" evidence="6">
    <location>
        <begin position="277"/>
        <end position="300"/>
    </location>
</feature>
<dbReference type="PANTHER" id="PTHR21716">
    <property type="entry name" value="TRANSMEMBRANE PROTEIN"/>
    <property type="match status" value="1"/>
</dbReference>
<dbReference type="Pfam" id="PF01594">
    <property type="entry name" value="AI-2E_transport"/>
    <property type="match status" value="1"/>
</dbReference>
<feature type="transmembrane region" description="Helical" evidence="6">
    <location>
        <begin position="32"/>
        <end position="50"/>
    </location>
</feature>
<evidence type="ECO:0000256" key="4">
    <source>
        <dbReference type="ARBA" id="ARBA00022989"/>
    </source>
</evidence>
<feature type="transmembrane region" description="Helical" evidence="6">
    <location>
        <begin position="171"/>
        <end position="193"/>
    </location>
</feature>
<protein>
    <submittedName>
        <fullName evidence="7">Putative PurR-regulated permease PerM</fullName>
    </submittedName>
</protein>
<comment type="caution">
    <text evidence="7">The sequence shown here is derived from an EMBL/GenBank/DDBJ whole genome shotgun (WGS) entry which is preliminary data.</text>
</comment>
<dbReference type="Proteomes" id="UP000244092">
    <property type="component" value="Unassembled WGS sequence"/>
</dbReference>
<feature type="transmembrane region" description="Helical" evidence="6">
    <location>
        <begin position="253"/>
        <end position="270"/>
    </location>
</feature>
<feature type="transmembrane region" description="Helical" evidence="6">
    <location>
        <begin position="86"/>
        <end position="106"/>
    </location>
</feature>
<comment type="similarity">
    <text evidence="2">Belongs to the autoinducer-2 exporter (AI-2E) (TC 2.A.86) family.</text>
</comment>
<keyword evidence="5 6" id="KW-0472">Membrane</keyword>
<dbReference type="EMBL" id="QBKU01000006">
    <property type="protein sequence ID" value="PTX73579.1"/>
    <property type="molecule type" value="Genomic_DNA"/>
</dbReference>
<feature type="transmembrane region" description="Helical" evidence="6">
    <location>
        <begin position="320"/>
        <end position="348"/>
    </location>
</feature>
<dbReference type="InterPro" id="IPR002549">
    <property type="entry name" value="AI-2E-like"/>
</dbReference>
<feature type="transmembrane region" description="Helical" evidence="6">
    <location>
        <begin position="225"/>
        <end position="247"/>
    </location>
</feature>
<sequence length="379" mass="41489">MHVPTCRWCRHSRRISNFAAPKRKPRHMTSTLMTRLAILGMGVVTAFATLEYAQDFFAPVLSALILGIVLSPLVRFWERIGLRPSLSAFATVAITMIAVVCLVLLLEPYVAEAIARAPVIWVELRTTIEGIRAMILGLDEIAEDVVAAVDPKGEQAQPPAEGIDVPSITDALFYAPQFLAQLMMFVGVLYFFLLTRTEIYRWVGASVPSLSRDDFLHAERQVSRYFLTITAINGSFGVAIAVVMQLIGMPGAVFWGVSAFFLNYILYLGPLALGATLLVAGMVVFNGAASFAPAAIYLSMNAVEGQFVTPAMVGKRMSVNTLLVFVSLVFWLWLWGPIGGVIAIPLLIWMITITERALGQPISDGIPNLIRTNPDQSKL</sequence>
<comment type="subcellular location">
    <subcellularLocation>
        <location evidence="1">Membrane</location>
        <topology evidence="1">Multi-pass membrane protein</topology>
    </subcellularLocation>
</comment>
<keyword evidence="3 6" id="KW-0812">Transmembrane</keyword>
<reference evidence="7 8" key="1">
    <citation type="submission" date="2018-04" db="EMBL/GenBank/DDBJ databases">
        <title>Genomic Encyclopedia of Archaeal and Bacterial Type Strains, Phase II (KMG-II): from individual species to whole genera.</title>
        <authorList>
            <person name="Goeker M."/>
        </authorList>
    </citation>
    <scope>NUCLEOTIDE SEQUENCE [LARGE SCALE GENOMIC DNA]</scope>
    <source>
        <strain evidence="7 8">DSM 12244</strain>
    </source>
</reference>
<dbReference type="AlphaFoldDB" id="A0A2T6CDI6"/>
<dbReference type="GO" id="GO:0016020">
    <property type="term" value="C:membrane"/>
    <property type="evidence" value="ECO:0007669"/>
    <property type="project" value="UniProtKB-SubCell"/>
</dbReference>
<proteinExistence type="inferred from homology"/>
<dbReference type="GO" id="GO:0055085">
    <property type="term" value="P:transmembrane transport"/>
    <property type="evidence" value="ECO:0007669"/>
    <property type="project" value="TreeGrafter"/>
</dbReference>
<evidence type="ECO:0000256" key="6">
    <source>
        <dbReference type="SAM" id="Phobius"/>
    </source>
</evidence>
<accession>A0A2T6CDI6</accession>
<name>A0A2T6CDI6_9RHOB</name>
<feature type="transmembrane region" description="Helical" evidence="6">
    <location>
        <begin position="56"/>
        <end position="74"/>
    </location>
</feature>
<organism evidence="7 8">
    <name type="scientific">Sulfitobacter mediterraneus</name>
    <dbReference type="NCBI Taxonomy" id="83219"/>
    <lineage>
        <taxon>Bacteria</taxon>
        <taxon>Pseudomonadati</taxon>
        <taxon>Pseudomonadota</taxon>
        <taxon>Alphaproteobacteria</taxon>
        <taxon>Rhodobacterales</taxon>
        <taxon>Roseobacteraceae</taxon>
        <taxon>Sulfitobacter</taxon>
    </lineage>
</organism>
<evidence type="ECO:0000256" key="3">
    <source>
        <dbReference type="ARBA" id="ARBA00022692"/>
    </source>
</evidence>
<evidence type="ECO:0000256" key="2">
    <source>
        <dbReference type="ARBA" id="ARBA00009773"/>
    </source>
</evidence>
<evidence type="ECO:0000256" key="1">
    <source>
        <dbReference type="ARBA" id="ARBA00004141"/>
    </source>
</evidence>
<gene>
    <name evidence="7" type="ORF">C8N31_10642</name>
</gene>
<keyword evidence="4 6" id="KW-1133">Transmembrane helix</keyword>
<dbReference type="PANTHER" id="PTHR21716:SF16">
    <property type="entry name" value="BLL1467 PROTEIN"/>
    <property type="match status" value="1"/>
</dbReference>
<evidence type="ECO:0000313" key="7">
    <source>
        <dbReference type="EMBL" id="PTX73579.1"/>
    </source>
</evidence>